<evidence type="ECO:0000313" key="2">
    <source>
        <dbReference type="Proteomes" id="UP000028945"/>
    </source>
</evidence>
<dbReference type="EMBL" id="CP009238">
    <property type="protein sequence ID" value="AIL32920.1"/>
    <property type="molecule type" value="Genomic_DNA"/>
</dbReference>
<name>A0A077DDH6_9BURK</name>
<protein>
    <submittedName>
        <fullName evidence="1">Uncharacterized protein</fullName>
    </submittedName>
</protein>
<proteinExistence type="predicted"/>
<accession>A0A077DDH6</accession>
<dbReference type="AlphaFoldDB" id="A0A077DDH6"/>
<dbReference type="Proteomes" id="UP000028945">
    <property type="component" value="Chromosome"/>
</dbReference>
<organism evidence="1 2">
    <name type="scientific">Basilea psittacipulmonis DSM 24701</name>
    <dbReference type="NCBI Taxonomy" id="1072685"/>
    <lineage>
        <taxon>Bacteria</taxon>
        <taxon>Pseudomonadati</taxon>
        <taxon>Pseudomonadota</taxon>
        <taxon>Betaproteobacteria</taxon>
        <taxon>Burkholderiales</taxon>
        <taxon>Alcaligenaceae</taxon>
        <taxon>Basilea</taxon>
    </lineage>
</organism>
<gene>
    <name evidence="1" type="ORF">IX83_05960</name>
</gene>
<dbReference type="KEGG" id="bpsi:IX83_05960"/>
<evidence type="ECO:0000313" key="1">
    <source>
        <dbReference type="EMBL" id="AIL32920.1"/>
    </source>
</evidence>
<sequence length="80" mass="9383">MGKLCLTNRQPIWKKTRKSRLTIRLLICRKDEKITLNYQASYLRNEKSQDKKRFKGAIKIVLIKKKKPLTQSGFSISESS</sequence>
<dbReference type="HOGENOM" id="CLU_2582601_0_0_4"/>
<keyword evidence="2" id="KW-1185">Reference proteome</keyword>
<reference evidence="1 2" key="1">
    <citation type="journal article" date="2014" name="BMC Genomics">
        <title>A genomic perspective on a new bacterial genus and species from the Alcaligenaceae family, Basilea psittacipulmonis.</title>
        <authorList>
            <person name="Whiteson K.L."/>
            <person name="Hernandez D."/>
            <person name="Lazarevic V."/>
            <person name="Gaia N."/>
            <person name="Farinelli L."/>
            <person name="Francois P."/>
            <person name="Pilo P."/>
            <person name="Frey J."/>
            <person name="Schrenzel J."/>
        </authorList>
    </citation>
    <scope>NUCLEOTIDE SEQUENCE [LARGE SCALE GENOMIC DNA]</scope>
    <source>
        <strain evidence="1 2">DSM 24701</strain>
    </source>
</reference>